<evidence type="ECO:0000313" key="2">
    <source>
        <dbReference type="EMBL" id="MXP61796.1"/>
    </source>
</evidence>
<organism evidence="2 3">
    <name type="scientific">Teichococcus coralli</name>
    <dbReference type="NCBI Taxonomy" id="2545983"/>
    <lineage>
        <taxon>Bacteria</taxon>
        <taxon>Pseudomonadati</taxon>
        <taxon>Pseudomonadota</taxon>
        <taxon>Alphaproteobacteria</taxon>
        <taxon>Acetobacterales</taxon>
        <taxon>Roseomonadaceae</taxon>
        <taxon>Roseomonas</taxon>
    </lineage>
</organism>
<keyword evidence="3" id="KW-1185">Reference proteome</keyword>
<accession>A0A845B6R6</accession>
<feature type="transmembrane region" description="Helical" evidence="1">
    <location>
        <begin position="60"/>
        <end position="81"/>
    </location>
</feature>
<protein>
    <submittedName>
        <fullName evidence="2">Uncharacterized protein</fullName>
    </submittedName>
</protein>
<gene>
    <name evidence="2" type="ORF">E0493_00340</name>
</gene>
<keyword evidence="1" id="KW-0812">Transmembrane</keyword>
<feature type="transmembrane region" description="Helical" evidence="1">
    <location>
        <begin position="33"/>
        <end position="54"/>
    </location>
</feature>
<dbReference type="EMBL" id="SNVJ01000001">
    <property type="protein sequence ID" value="MXP61796.1"/>
    <property type="molecule type" value="Genomic_DNA"/>
</dbReference>
<keyword evidence="1" id="KW-1133">Transmembrane helix</keyword>
<dbReference type="OrthoDB" id="7285422at2"/>
<dbReference type="AlphaFoldDB" id="A0A845B6R6"/>
<evidence type="ECO:0000313" key="3">
    <source>
        <dbReference type="Proteomes" id="UP000460715"/>
    </source>
</evidence>
<proteinExistence type="predicted"/>
<evidence type="ECO:0000256" key="1">
    <source>
        <dbReference type="SAM" id="Phobius"/>
    </source>
</evidence>
<sequence length="99" mass="10653">MDPRADQRPVLDMTPEGEFRDPAPRQVTWLDRILARLGGMAALVALIAAGVVVAGVAVAFLALALPVAVVAGLIAFGSLWWHARRGGTRGRTFSFVMRR</sequence>
<dbReference type="Proteomes" id="UP000460715">
    <property type="component" value="Unassembled WGS sequence"/>
</dbReference>
<comment type="caution">
    <text evidence="2">The sequence shown here is derived from an EMBL/GenBank/DDBJ whole genome shotgun (WGS) entry which is preliminary data.</text>
</comment>
<keyword evidence="1" id="KW-0472">Membrane</keyword>
<reference evidence="2 3" key="1">
    <citation type="submission" date="2019-03" db="EMBL/GenBank/DDBJ databases">
        <title>Roseomonas sp. a novel Roseomonas species isolated from Sea whip Gorgonian.</title>
        <authorList>
            <person name="Li F."/>
            <person name="Pan X."/>
            <person name="Huang S."/>
            <person name="Li Z."/>
            <person name="Meng B."/>
        </authorList>
    </citation>
    <scope>NUCLEOTIDE SEQUENCE [LARGE SCALE GENOMIC DNA]</scope>
    <source>
        <strain evidence="2 3">M0104</strain>
    </source>
</reference>
<name>A0A845B6R6_9PROT</name>